<accession>A0ACB7ZHS1</accession>
<dbReference type="Proteomes" id="UP000828048">
    <property type="component" value="Chromosome 9"/>
</dbReference>
<keyword evidence="2" id="KW-1185">Reference proteome</keyword>
<evidence type="ECO:0000313" key="1">
    <source>
        <dbReference type="EMBL" id="KAH7865075.1"/>
    </source>
</evidence>
<comment type="caution">
    <text evidence="1">The sequence shown here is derived from an EMBL/GenBank/DDBJ whole genome shotgun (WGS) entry which is preliminary data.</text>
</comment>
<dbReference type="EMBL" id="CM037159">
    <property type="protein sequence ID" value="KAH7865075.1"/>
    <property type="molecule type" value="Genomic_DNA"/>
</dbReference>
<organism evidence="1 2">
    <name type="scientific">Vaccinium darrowii</name>
    <dbReference type="NCBI Taxonomy" id="229202"/>
    <lineage>
        <taxon>Eukaryota</taxon>
        <taxon>Viridiplantae</taxon>
        <taxon>Streptophyta</taxon>
        <taxon>Embryophyta</taxon>
        <taxon>Tracheophyta</taxon>
        <taxon>Spermatophyta</taxon>
        <taxon>Magnoliopsida</taxon>
        <taxon>eudicotyledons</taxon>
        <taxon>Gunneridae</taxon>
        <taxon>Pentapetalae</taxon>
        <taxon>asterids</taxon>
        <taxon>Ericales</taxon>
        <taxon>Ericaceae</taxon>
        <taxon>Vaccinioideae</taxon>
        <taxon>Vaccinieae</taxon>
        <taxon>Vaccinium</taxon>
    </lineage>
</organism>
<evidence type="ECO:0000313" key="2">
    <source>
        <dbReference type="Proteomes" id="UP000828048"/>
    </source>
</evidence>
<sequence>MQQSTPAISFTPSFTTTTHSSSSATLADIAARVVHEFRLEQPDGFDDDLFGDVADYHRQVPTIQEKEEDDDSSGDFEFPSVCRDLPQSISADEIFYNGQIRPVFPVFGRTDLLFGGGGGVVDGGDDGGKVMNCSSKPRKNQSTTTRASLRTLMREDSRDPPSCSSSESDDLDGVPAEIYCPWTPKSAAAAEVKKSGSTGSLSKRWRIRNLLFRSNSDGRGRDSFVFSASSNGKNKDDKGSSKRETATEKSSFGGGEVVPVTAAQEEEDNYGKSGAAAKDGGRRRLYGRQNWVGFFANVNGVSGNLHPF</sequence>
<name>A0ACB7ZHS1_9ERIC</name>
<gene>
    <name evidence="1" type="ORF">Vadar_001874</name>
</gene>
<reference evidence="1 2" key="1">
    <citation type="journal article" date="2021" name="Hortic Res">
        <title>High-quality reference genome and annotation aids understanding of berry development for evergreen blueberry (Vaccinium darrowii).</title>
        <authorList>
            <person name="Yu J."/>
            <person name="Hulse-Kemp A.M."/>
            <person name="Babiker E."/>
            <person name="Staton M."/>
        </authorList>
    </citation>
    <scope>NUCLEOTIDE SEQUENCE [LARGE SCALE GENOMIC DNA]</scope>
    <source>
        <strain evidence="2">cv. NJ 8807/NJ 8810</strain>
        <tissue evidence="1">Young leaf</tissue>
    </source>
</reference>
<proteinExistence type="predicted"/>
<protein>
    <submittedName>
        <fullName evidence="1">Uncharacterized protein</fullName>
    </submittedName>
</protein>